<gene>
    <name evidence="2" type="ORF">NL394_22295</name>
</gene>
<protein>
    <submittedName>
        <fullName evidence="2">DUF262 domain-containing protein</fullName>
    </submittedName>
</protein>
<keyword evidence="2" id="KW-0614">Plasmid</keyword>
<sequence length="630" mass="70599">MSSSFTTNPRKLLTLLRDCHEGTIQLPDFQRSWVWDEDRICSLIASISQSFPVGALMTLETGGDVEFKPRPIEGAPTAAETTKPKSLILDGQQRMTSLYQVALRGQVVRTVTSKKKTVERWFYIDVEKALDPSISREEAIIGVPADRKLKSAESAAPVTLGSVESELAHLIYPVSRIFDWDSWSSAAMELAWSDPTLKPNFDAMRQFKKQVIEPFTDYQVPVIELSEGTTKEAVCLVFEKVNTGGKALDAFELITAMYAAHGHELRKDWYGKGDMEGRHARLTQTLRYGGQDGGILQNVSNTDFLHVISLFHTRDRRLAAQAEGKKGKDLPQVIGSRAALLNLPLSAYLQYEQKAEEGFARAAKFLHMLHIYRIYDLPYQSQVIPLAAVLAEIGDHWEHAEKREKLVQWYWTGVFGELYGSTIDTRIARDYQELPLWLDGGPEPQTVSETAFNPDRLKTMRARLSAAYKGVNALLMLEGCKDLRSGQTFDNTVFFGESVDIHHIFPQDWCKKQGIDKQIYDSIINKTPLSSRTNRIVGGHAPSVYLANLQAGGSDEPPIQESHLDARLASHALDVGLLRADDFESFMADRQTRLVALIEQAMGKSAMRKNDSEIDAELDELAEEASKTLF</sequence>
<dbReference type="AlphaFoldDB" id="A0AAX3EPQ8"/>
<proteinExistence type="predicted"/>
<feature type="domain" description="GmrSD restriction endonucleases N-terminal" evidence="1">
    <location>
        <begin position="15"/>
        <end position="258"/>
    </location>
</feature>
<dbReference type="RefSeq" id="WP_166186511.1">
    <property type="nucleotide sequence ID" value="NZ_CP101181.1"/>
</dbReference>
<reference evidence="2" key="1">
    <citation type="submission" date="2022-07" db="EMBL/GenBank/DDBJ databases">
        <authorList>
            <person name="Wu T."/>
        </authorList>
    </citation>
    <scope>NUCLEOTIDE SEQUENCE</scope>
    <source>
        <strain evidence="2">SD-1</strain>
        <plasmid evidence="2">unnamed1</plasmid>
    </source>
</reference>
<dbReference type="PANTHER" id="PTHR37292">
    <property type="entry name" value="VNG6097C"/>
    <property type="match status" value="1"/>
</dbReference>
<geneLocation type="plasmid" evidence="2 3">
    <name>unnamed1</name>
</geneLocation>
<dbReference type="InterPro" id="IPR004919">
    <property type="entry name" value="GmrSD_N"/>
</dbReference>
<organism evidence="2 3">
    <name type="scientific">Paenarthrobacter ureafaciens</name>
    <dbReference type="NCBI Taxonomy" id="37931"/>
    <lineage>
        <taxon>Bacteria</taxon>
        <taxon>Bacillati</taxon>
        <taxon>Actinomycetota</taxon>
        <taxon>Actinomycetes</taxon>
        <taxon>Micrococcales</taxon>
        <taxon>Micrococcaceae</taxon>
        <taxon>Paenarthrobacter</taxon>
    </lineage>
</organism>
<accession>A0AAX3EPQ8</accession>
<evidence type="ECO:0000313" key="2">
    <source>
        <dbReference type="EMBL" id="UYV99968.1"/>
    </source>
</evidence>
<dbReference type="EMBL" id="CP101186">
    <property type="protein sequence ID" value="UYV99968.1"/>
    <property type="molecule type" value="Genomic_DNA"/>
</dbReference>
<evidence type="ECO:0000259" key="1">
    <source>
        <dbReference type="Pfam" id="PF03235"/>
    </source>
</evidence>
<dbReference type="Pfam" id="PF03235">
    <property type="entry name" value="GmrSD_N"/>
    <property type="match status" value="1"/>
</dbReference>
<dbReference type="Proteomes" id="UP001163293">
    <property type="component" value="Plasmid unnamed1"/>
</dbReference>
<name>A0AAX3EPQ8_PAEUR</name>
<keyword evidence="3" id="KW-1185">Reference proteome</keyword>
<evidence type="ECO:0000313" key="3">
    <source>
        <dbReference type="Proteomes" id="UP001163293"/>
    </source>
</evidence>
<dbReference type="PANTHER" id="PTHR37292:SF2">
    <property type="entry name" value="DUF262 DOMAIN-CONTAINING PROTEIN"/>
    <property type="match status" value="1"/>
</dbReference>